<dbReference type="InterPro" id="IPR023214">
    <property type="entry name" value="HAD_sf"/>
</dbReference>
<comment type="caution">
    <text evidence="1">The sequence shown here is derived from an EMBL/GenBank/DDBJ whole genome shotgun (WGS) entry which is preliminary data.</text>
</comment>
<dbReference type="Gene3D" id="3.40.50.1000">
    <property type="entry name" value="HAD superfamily/HAD-like"/>
    <property type="match status" value="1"/>
</dbReference>
<name>A0A158AFG9_9BURK</name>
<dbReference type="CDD" id="cd01427">
    <property type="entry name" value="HAD_like"/>
    <property type="match status" value="1"/>
</dbReference>
<evidence type="ECO:0000313" key="1">
    <source>
        <dbReference type="EMBL" id="SAK56553.1"/>
    </source>
</evidence>
<dbReference type="STRING" id="1777140.AWB79_02318"/>
<dbReference type="RefSeq" id="WP_061167542.1">
    <property type="nucleotide sequence ID" value="NZ_FCOA02000005.1"/>
</dbReference>
<dbReference type="Proteomes" id="UP000054851">
    <property type="component" value="Unassembled WGS sequence"/>
</dbReference>
<dbReference type="EMBL" id="FCOA02000005">
    <property type="protein sequence ID" value="SAK56553.1"/>
    <property type="molecule type" value="Genomic_DNA"/>
</dbReference>
<keyword evidence="2" id="KW-1185">Reference proteome</keyword>
<dbReference type="AlphaFoldDB" id="A0A158AFG9"/>
<dbReference type="InterPro" id="IPR036412">
    <property type="entry name" value="HAD-like_sf"/>
</dbReference>
<dbReference type="Gene3D" id="1.10.150.400">
    <property type="match status" value="1"/>
</dbReference>
<proteinExistence type="predicted"/>
<sequence>MKNSNVTTVHRFDAVESEVENCGSRLRLFGNDEFKAKLFRKIDHLAPAGEFVLSLDVFDTLLLRDQKSELRRFLEIGQRMSAFVAGSSWEQPEDQSPQILVNELSMRDMDAFFARHLGTKATYRAGQKVSGHGEGSLKEIHSTASKLLDGTERLKDDFIDIELSYEVERLTINDALLSYAKRHKEKGGKVILTSDMYMHSEHIKALLRRLGLDVYLFDLIVSSADTKISKASGKIFHAIEEQLQESSDRFIHIGDSLKGDFVKARAAGWLALHLPISRTEIDQRLADHVLISELIEDKFSVSVDIAPPR</sequence>
<dbReference type="OrthoDB" id="9816564at2"/>
<dbReference type="Pfam" id="PF00702">
    <property type="entry name" value="Hydrolase"/>
    <property type="match status" value="1"/>
</dbReference>
<organism evidence="1 2">
    <name type="scientific">Caballeronia hypogeia</name>
    <dbReference type="NCBI Taxonomy" id="1777140"/>
    <lineage>
        <taxon>Bacteria</taxon>
        <taxon>Pseudomonadati</taxon>
        <taxon>Pseudomonadota</taxon>
        <taxon>Betaproteobacteria</taxon>
        <taxon>Burkholderiales</taxon>
        <taxon>Burkholderiaceae</taxon>
        <taxon>Caballeronia</taxon>
    </lineage>
</organism>
<dbReference type="SUPFAM" id="SSF56784">
    <property type="entry name" value="HAD-like"/>
    <property type="match status" value="1"/>
</dbReference>
<gene>
    <name evidence="1" type="ORF">AWB79_02318</name>
</gene>
<dbReference type="GO" id="GO:0016787">
    <property type="term" value="F:hydrolase activity"/>
    <property type="evidence" value="ECO:0007669"/>
    <property type="project" value="UniProtKB-KW"/>
</dbReference>
<accession>A0A158AFG9</accession>
<reference evidence="1" key="1">
    <citation type="submission" date="2016-01" db="EMBL/GenBank/DDBJ databases">
        <authorList>
            <person name="Peeters C."/>
        </authorList>
    </citation>
    <scope>NUCLEOTIDE SEQUENCE</scope>
    <source>
        <strain evidence="1">LMG 29322</strain>
    </source>
</reference>
<evidence type="ECO:0000313" key="2">
    <source>
        <dbReference type="Proteomes" id="UP000054851"/>
    </source>
</evidence>
<protein>
    <submittedName>
        <fullName evidence="1">HAD superfamily hydrolase-like protein</fullName>
    </submittedName>
</protein>